<sequence length="257" mass="29846">MSELNYTSTESTCKQSNRQVNKFFSGFKNSATAVYCTHNPGAVASEVKQKIIAGSIVLPDFDLWLKNMCFLQWDPAERRICFSKEKFSLVRIDSEPEMEIGMLEAIESSNENLPCENLQEEITCSHVETKKNKVKDAKAVTKKMKDKKKQEKTIIKQMDKLAEKFTTQTDSVIQDAAYELKLRWKDANDAHFPDTWENASAISFSDSFIEKYEKKKKKEIILPEKRQYYVKKVVVNEESREVQETCNDYFDLQEKLN</sequence>
<keyword evidence="2" id="KW-1185">Reference proteome</keyword>
<organism evidence="1 2">
    <name type="scientific">Brachionus plicatilis</name>
    <name type="common">Marine rotifer</name>
    <name type="synonym">Brachionus muelleri</name>
    <dbReference type="NCBI Taxonomy" id="10195"/>
    <lineage>
        <taxon>Eukaryota</taxon>
        <taxon>Metazoa</taxon>
        <taxon>Spiralia</taxon>
        <taxon>Gnathifera</taxon>
        <taxon>Rotifera</taxon>
        <taxon>Eurotatoria</taxon>
        <taxon>Monogononta</taxon>
        <taxon>Pseudotrocha</taxon>
        <taxon>Ploima</taxon>
        <taxon>Brachionidae</taxon>
        <taxon>Brachionus</taxon>
    </lineage>
</organism>
<protein>
    <submittedName>
        <fullName evidence="1">Uncharacterized protein</fullName>
    </submittedName>
</protein>
<dbReference type="EMBL" id="REGN01002008">
    <property type="protein sequence ID" value="RNA30968.1"/>
    <property type="molecule type" value="Genomic_DNA"/>
</dbReference>
<accession>A0A3M7S5U4</accession>
<feature type="non-terminal residue" evidence="1">
    <location>
        <position position="257"/>
    </location>
</feature>
<dbReference type="AlphaFoldDB" id="A0A3M7S5U4"/>
<reference evidence="1 2" key="1">
    <citation type="journal article" date="2018" name="Sci. Rep.">
        <title>Genomic signatures of local adaptation to the degree of environmental predictability in rotifers.</title>
        <authorList>
            <person name="Franch-Gras L."/>
            <person name="Hahn C."/>
            <person name="Garcia-Roger E.M."/>
            <person name="Carmona M.J."/>
            <person name="Serra M."/>
            <person name="Gomez A."/>
        </authorList>
    </citation>
    <scope>NUCLEOTIDE SEQUENCE [LARGE SCALE GENOMIC DNA]</scope>
    <source>
        <strain evidence="1">HYR1</strain>
    </source>
</reference>
<dbReference type="Proteomes" id="UP000276133">
    <property type="component" value="Unassembled WGS sequence"/>
</dbReference>
<dbReference type="OrthoDB" id="10237346at2759"/>
<proteinExistence type="predicted"/>
<comment type="caution">
    <text evidence="1">The sequence shown here is derived from an EMBL/GenBank/DDBJ whole genome shotgun (WGS) entry which is preliminary data.</text>
</comment>
<evidence type="ECO:0000313" key="2">
    <source>
        <dbReference type="Proteomes" id="UP000276133"/>
    </source>
</evidence>
<name>A0A3M7S5U4_BRAPC</name>
<evidence type="ECO:0000313" key="1">
    <source>
        <dbReference type="EMBL" id="RNA30968.1"/>
    </source>
</evidence>
<gene>
    <name evidence="1" type="ORF">BpHYR1_035851</name>
</gene>